<evidence type="ECO:0000313" key="1">
    <source>
        <dbReference type="EMBL" id="KAF9645553.1"/>
    </source>
</evidence>
<accession>A0ACB6Z7H2</accession>
<comment type="caution">
    <text evidence="1">The sequence shown here is derived from an EMBL/GenBank/DDBJ whole genome shotgun (WGS) entry which is preliminary data.</text>
</comment>
<keyword evidence="2" id="KW-1185">Reference proteome</keyword>
<proteinExistence type="predicted"/>
<dbReference type="Proteomes" id="UP000886501">
    <property type="component" value="Unassembled WGS sequence"/>
</dbReference>
<dbReference type="EMBL" id="MU118086">
    <property type="protein sequence ID" value="KAF9645553.1"/>
    <property type="molecule type" value="Genomic_DNA"/>
</dbReference>
<evidence type="ECO:0000313" key="2">
    <source>
        <dbReference type="Proteomes" id="UP000886501"/>
    </source>
</evidence>
<name>A0ACB6Z7H2_THEGA</name>
<protein>
    <submittedName>
        <fullName evidence="1">Uncharacterized protein</fullName>
    </submittedName>
</protein>
<reference evidence="1" key="2">
    <citation type="journal article" date="2020" name="Nat. Commun.">
        <title>Large-scale genome sequencing of mycorrhizal fungi provides insights into the early evolution of symbiotic traits.</title>
        <authorList>
            <person name="Miyauchi S."/>
            <person name="Kiss E."/>
            <person name="Kuo A."/>
            <person name="Drula E."/>
            <person name="Kohler A."/>
            <person name="Sanchez-Garcia M."/>
            <person name="Morin E."/>
            <person name="Andreopoulos B."/>
            <person name="Barry K.W."/>
            <person name="Bonito G."/>
            <person name="Buee M."/>
            <person name="Carver A."/>
            <person name="Chen C."/>
            <person name="Cichocki N."/>
            <person name="Clum A."/>
            <person name="Culley D."/>
            <person name="Crous P.W."/>
            <person name="Fauchery L."/>
            <person name="Girlanda M."/>
            <person name="Hayes R.D."/>
            <person name="Keri Z."/>
            <person name="LaButti K."/>
            <person name="Lipzen A."/>
            <person name="Lombard V."/>
            <person name="Magnuson J."/>
            <person name="Maillard F."/>
            <person name="Murat C."/>
            <person name="Nolan M."/>
            <person name="Ohm R.A."/>
            <person name="Pangilinan J."/>
            <person name="Pereira M.F."/>
            <person name="Perotto S."/>
            <person name="Peter M."/>
            <person name="Pfister S."/>
            <person name="Riley R."/>
            <person name="Sitrit Y."/>
            <person name="Stielow J.B."/>
            <person name="Szollosi G."/>
            <person name="Zifcakova L."/>
            <person name="Stursova M."/>
            <person name="Spatafora J.W."/>
            <person name="Tedersoo L."/>
            <person name="Vaario L.M."/>
            <person name="Yamada A."/>
            <person name="Yan M."/>
            <person name="Wang P."/>
            <person name="Xu J."/>
            <person name="Bruns T."/>
            <person name="Baldrian P."/>
            <person name="Vilgalys R."/>
            <person name="Dunand C."/>
            <person name="Henrissat B."/>
            <person name="Grigoriev I.V."/>
            <person name="Hibbett D."/>
            <person name="Nagy L.G."/>
            <person name="Martin F.M."/>
        </authorList>
    </citation>
    <scope>NUCLEOTIDE SEQUENCE</scope>
    <source>
        <strain evidence="1">P2</strain>
    </source>
</reference>
<organism evidence="1 2">
    <name type="scientific">Thelephora ganbajun</name>
    <name type="common">Ganba fungus</name>
    <dbReference type="NCBI Taxonomy" id="370292"/>
    <lineage>
        <taxon>Eukaryota</taxon>
        <taxon>Fungi</taxon>
        <taxon>Dikarya</taxon>
        <taxon>Basidiomycota</taxon>
        <taxon>Agaricomycotina</taxon>
        <taxon>Agaricomycetes</taxon>
        <taxon>Thelephorales</taxon>
        <taxon>Thelephoraceae</taxon>
        <taxon>Thelephora</taxon>
    </lineage>
</organism>
<gene>
    <name evidence="1" type="ORF">BDM02DRAFT_3120016</name>
</gene>
<sequence length="1390" mass="156132">MKILPNTPKESTDRFPPLEPALGGVTALIERYEQFEDVKDKIKDLKPQLDRFKQNITTSPVNGGSEETGRCRELTRALEEIEKQSRELLAKGTMTQFADKKGDSGEVARLVERLREAITHYQISQQRAIYNQIANLTSSLDILLKLHEKSPVVKNKLDSVMARLDWLCSEEDNDDGHWGENDYEHRVKLFGTLRLIEDNGNVLCNRIDTQGYNECQDDIQAASSMADDIRDAVIDYQVAMQRAIYNKSSRLIDAADLSVLNSCRRARGAGYRHGDRKGCLRGTRETVLNEIESWARDFKKSPVFWLNGLAGTGKSTIAQTVSERVFGDGLLGASFFCSRDFEDRSDLHFILPTLAFQLAHKYPTFRSVLVPLLRLNPDIVHESLMNQMEALIVEPLKSADVWMVIVIDALDECKDEEPSSAILSVLGRFVEQMPKVKFFITGRPEPRIKTGFRLPLLVDSTDVFVLHDVHPSLINSDIRLFLKHELSEVARRHRLKGWPSDKHIDLLCRRAGGLFVYAVATVGFLDSRTHLPKRRLEVIVNLPESTAHEGRARFNSGSKTTLDILYTSILKTAFSEEDVEVDSKVRSTIGTVVLLVNPLPPFGIAELIGLDPQEVTQFLTLLQSLLTFDEDSNQPVKPFHKSFPDFITDPSRCTDTRFLVPSKSLHLKLAVDCLRVMNDGLERNLLSLPDYSLNSEVRDLEARISDHISNALRYACRSWHSHLTKAGGDVAGVIPLLHIFLEEKFLAWLEVVSVLRAVGGVIVALEQLIIWLHEVSGNKVLLDTARDYSHFVATFFEPISVSATHIYQSALELSPPSSIVRKWYYCQRHGSLPRVVVGIEESWGEGIIIPSKNDHLSCTWSPCGRFIVAQSREAAEIRDSLGLELVSTLKLTKPTSDEFTSLLALSTDGRSIAFLSGTSLIIWDIQTGGIAKEINRGNTGGGFLMWSLDGSAIGIVQSKDWGYVVHTYDVASGTMHSFGTLESVTEPRLWACGTSFRVMTVIWAKGASTIDIFKFGSILTKIESFDIMADYYTIRSFSQTTYRISVSSSNLVAILDIRDSCYLLREDESFSHSSHCFSSDGCLFAAFRQRDIQIWKHTSGCYIRWRKFSILGSTRSFGFLQFSPTSSSLLGHLDGILRLWRLDGLPVNTHPDGCRQLIVLPPHGGYIVACHRGDSTVTITNLLPQTPPCIIDTDMAIETLTLISNILLVLGGSTIAAWRLTEEGVVDGVFAGEMTGRDSRIWTVSVSNRPGLHVGDQTVAIEQRGNVIHAYHKETGEVLKRVRKLLRPFPHLWGTPLNAMGHLHEHRWADQIDALDYLREHGWGTPSESNGLLSRKTLQEGWVKDSEGKSLLWLPTEWRDYWHIAHWSCSDTVVWLSLDGVRRRDIIIKF</sequence>
<reference evidence="1" key="1">
    <citation type="submission" date="2019-10" db="EMBL/GenBank/DDBJ databases">
        <authorList>
            <consortium name="DOE Joint Genome Institute"/>
            <person name="Kuo A."/>
            <person name="Miyauchi S."/>
            <person name="Kiss E."/>
            <person name="Drula E."/>
            <person name="Kohler A."/>
            <person name="Sanchez-Garcia M."/>
            <person name="Andreopoulos B."/>
            <person name="Barry K.W."/>
            <person name="Bonito G."/>
            <person name="Buee M."/>
            <person name="Carver A."/>
            <person name="Chen C."/>
            <person name="Cichocki N."/>
            <person name="Clum A."/>
            <person name="Culley D."/>
            <person name="Crous P.W."/>
            <person name="Fauchery L."/>
            <person name="Girlanda M."/>
            <person name="Hayes R."/>
            <person name="Keri Z."/>
            <person name="Labutti K."/>
            <person name="Lipzen A."/>
            <person name="Lombard V."/>
            <person name="Magnuson J."/>
            <person name="Maillard F."/>
            <person name="Morin E."/>
            <person name="Murat C."/>
            <person name="Nolan M."/>
            <person name="Ohm R."/>
            <person name="Pangilinan J."/>
            <person name="Pereira M."/>
            <person name="Perotto S."/>
            <person name="Peter M."/>
            <person name="Riley R."/>
            <person name="Sitrit Y."/>
            <person name="Stielow B."/>
            <person name="Szollosi G."/>
            <person name="Zifcakova L."/>
            <person name="Stursova M."/>
            <person name="Spatafora J.W."/>
            <person name="Tedersoo L."/>
            <person name="Vaario L.-M."/>
            <person name="Yamada A."/>
            <person name="Yan M."/>
            <person name="Wang P."/>
            <person name="Xu J."/>
            <person name="Bruns T."/>
            <person name="Baldrian P."/>
            <person name="Vilgalys R."/>
            <person name="Henrissat B."/>
            <person name="Grigoriev I.V."/>
            <person name="Hibbett D."/>
            <person name="Nagy L.G."/>
            <person name="Martin F.M."/>
        </authorList>
    </citation>
    <scope>NUCLEOTIDE SEQUENCE</scope>
    <source>
        <strain evidence="1">P2</strain>
    </source>
</reference>